<dbReference type="PRINTS" id="PR00622">
    <property type="entry name" value="HISTONEH3"/>
</dbReference>
<dbReference type="PANTHER" id="PTHR11426">
    <property type="entry name" value="HISTONE H3"/>
    <property type="match status" value="1"/>
</dbReference>
<comment type="subcellular location">
    <subcellularLocation>
        <location evidence="2">Chromosome</location>
    </subcellularLocation>
    <subcellularLocation>
        <location evidence="1">Nucleus</location>
    </subcellularLocation>
</comment>
<evidence type="ECO:0000256" key="6">
    <source>
        <dbReference type="ARBA" id="ARBA00023242"/>
    </source>
</evidence>
<name>A0AAD2D889_EUPCR</name>
<reference evidence="9" key="1">
    <citation type="submission" date="2023-07" db="EMBL/GenBank/DDBJ databases">
        <authorList>
            <consortium name="AG Swart"/>
            <person name="Singh M."/>
            <person name="Singh A."/>
            <person name="Seah K."/>
            <person name="Emmerich C."/>
        </authorList>
    </citation>
    <scope>NUCLEOTIDE SEQUENCE</scope>
    <source>
        <strain evidence="9">DP1</strain>
    </source>
</reference>
<dbReference type="InterPro" id="IPR007125">
    <property type="entry name" value="H2A/H2B/H3"/>
</dbReference>
<comment type="caution">
    <text evidence="9">The sequence shown here is derived from an EMBL/GenBank/DDBJ whole genome shotgun (WGS) entry which is preliminary data.</text>
</comment>
<feature type="domain" description="Core Histone H2A/H2B/H3" evidence="8">
    <location>
        <begin position="51"/>
        <end position="137"/>
    </location>
</feature>
<dbReference type="EMBL" id="CAMPGE010025373">
    <property type="protein sequence ID" value="CAI2383135.1"/>
    <property type="molecule type" value="Genomic_DNA"/>
</dbReference>
<dbReference type="Pfam" id="PF00125">
    <property type="entry name" value="Histone"/>
    <property type="match status" value="1"/>
</dbReference>
<dbReference type="PROSITE" id="PS00959">
    <property type="entry name" value="HISTONE_H3_2"/>
    <property type="match status" value="1"/>
</dbReference>
<evidence type="ECO:0000256" key="3">
    <source>
        <dbReference type="ARBA" id="ARBA00010343"/>
    </source>
</evidence>
<keyword evidence="5" id="KW-0238">DNA-binding</keyword>
<dbReference type="AlphaFoldDB" id="A0AAD2D889"/>
<evidence type="ECO:0000256" key="2">
    <source>
        <dbReference type="ARBA" id="ARBA00004286"/>
    </source>
</evidence>
<keyword evidence="7" id="KW-0544">Nucleosome core</keyword>
<dbReference type="SMART" id="SM00428">
    <property type="entry name" value="H3"/>
    <property type="match status" value="1"/>
</dbReference>
<dbReference type="SUPFAM" id="SSF47113">
    <property type="entry name" value="Histone-fold"/>
    <property type="match status" value="1"/>
</dbReference>
<dbReference type="FunFam" id="1.10.20.10:FF:000085">
    <property type="entry name" value="Histone H3.2"/>
    <property type="match status" value="1"/>
</dbReference>
<proteinExistence type="inferred from homology"/>
<accession>A0AAD2D889</accession>
<dbReference type="Proteomes" id="UP001295684">
    <property type="component" value="Unassembled WGS sequence"/>
</dbReference>
<evidence type="ECO:0000256" key="4">
    <source>
        <dbReference type="ARBA" id="ARBA00022454"/>
    </source>
</evidence>
<protein>
    <recommendedName>
        <fullName evidence="8">Core Histone H2A/H2B/H3 domain-containing protein</fullName>
    </recommendedName>
</protein>
<keyword evidence="10" id="KW-1185">Reference proteome</keyword>
<dbReference type="GO" id="GO:0046982">
    <property type="term" value="F:protein heterodimerization activity"/>
    <property type="evidence" value="ECO:0007669"/>
    <property type="project" value="InterPro"/>
</dbReference>
<evidence type="ECO:0000313" key="9">
    <source>
        <dbReference type="EMBL" id="CAI2383135.1"/>
    </source>
</evidence>
<dbReference type="GO" id="GO:0003677">
    <property type="term" value="F:DNA binding"/>
    <property type="evidence" value="ECO:0007669"/>
    <property type="project" value="UniProtKB-KW"/>
</dbReference>
<dbReference type="InterPro" id="IPR009072">
    <property type="entry name" value="Histone-fold"/>
</dbReference>
<organism evidence="9 10">
    <name type="scientific">Euplotes crassus</name>
    <dbReference type="NCBI Taxonomy" id="5936"/>
    <lineage>
        <taxon>Eukaryota</taxon>
        <taxon>Sar</taxon>
        <taxon>Alveolata</taxon>
        <taxon>Ciliophora</taxon>
        <taxon>Intramacronucleata</taxon>
        <taxon>Spirotrichea</taxon>
        <taxon>Hypotrichia</taxon>
        <taxon>Euplotida</taxon>
        <taxon>Euplotidae</taxon>
        <taxon>Moneuplotes</taxon>
    </lineage>
</organism>
<dbReference type="InterPro" id="IPR000164">
    <property type="entry name" value="Histone_H3/CENP-A"/>
</dbReference>
<evidence type="ECO:0000256" key="1">
    <source>
        <dbReference type="ARBA" id="ARBA00004123"/>
    </source>
</evidence>
<dbReference type="GO" id="GO:0030527">
    <property type="term" value="F:structural constituent of chromatin"/>
    <property type="evidence" value="ECO:0007669"/>
    <property type="project" value="InterPro"/>
</dbReference>
<evidence type="ECO:0000256" key="5">
    <source>
        <dbReference type="ARBA" id="ARBA00023125"/>
    </source>
</evidence>
<keyword evidence="4" id="KW-0158">Chromosome</keyword>
<evidence type="ECO:0000259" key="8">
    <source>
        <dbReference type="Pfam" id="PF00125"/>
    </source>
</evidence>
<sequence length="142" mass="16373">MARTRQTSRKIYRKKFSRRNLGIKVENEAVFGAILQNDLAGIKKPHKFRPETAAFREIRKLQESTDLLICKSPFQRLVRDIALDFNIGLRFEPKAMLALQEASEAYMVNLFEDANLCATHGQRETVAPKDLELARRLRGELN</sequence>
<dbReference type="GO" id="GO:0000786">
    <property type="term" value="C:nucleosome"/>
    <property type="evidence" value="ECO:0007669"/>
    <property type="project" value="UniProtKB-KW"/>
</dbReference>
<comment type="similarity">
    <text evidence="3">Belongs to the histone H3 family.</text>
</comment>
<gene>
    <name evidence="9" type="ORF">ECRASSUSDP1_LOCUS24626</name>
</gene>
<dbReference type="CDD" id="cd22911">
    <property type="entry name" value="HFD_H3"/>
    <property type="match status" value="1"/>
</dbReference>
<evidence type="ECO:0000256" key="7">
    <source>
        <dbReference type="ARBA" id="ARBA00023269"/>
    </source>
</evidence>
<dbReference type="Gene3D" id="1.10.20.10">
    <property type="entry name" value="Histone, subunit A"/>
    <property type="match status" value="1"/>
</dbReference>
<dbReference type="GO" id="GO:0005634">
    <property type="term" value="C:nucleus"/>
    <property type="evidence" value="ECO:0007669"/>
    <property type="project" value="UniProtKB-SubCell"/>
</dbReference>
<keyword evidence="6" id="KW-0539">Nucleus</keyword>
<evidence type="ECO:0000313" key="10">
    <source>
        <dbReference type="Proteomes" id="UP001295684"/>
    </source>
</evidence>